<dbReference type="PROSITE" id="PS50089">
    <property type="entry name" value="ZF_RING_2"/>
    <property type="match status" value="1"/>
</dbReference>
<dbReference type="AlphaFoldDB" id="A0A8S1MPS5"/>
<evidence type="ECO:0000313" key="7">
    <source>
        <dbReference type="Proteomes" id="UP000688137"/>
    </source>
</evidence>
<dbReference type="Pfam" id="PF13639">
    <property type="entry name" value="zf-RING_2"/>
    <property type="match status" value="1"/>
</dbReference>
<evidence type="ECO:0000256" key="2">
    <source>
        <dbReference type="ARBA" id="ARBA00022771"/>
    </source>
</evidence>
<dbReference type="Proteomes" id="UP000688137">
    <property type="component" value="Unassembled WGS sequence"/>
</dbReference>
<dbReference type="PANTHER" id="PTHR14155:SF627">
    <property type="entry name" value="OS06G0192800 PROTEIN"/>
    <property type="match status" value="1"/>
</dbReference>
<dbReference type="GO" id="GO:0008270">
    <property type="term" value="F:zinc ion binding"/>
    <property type="evidence" value="ECO:0007669"/>
    <property type="project" value="UniProtKB-KW"/>
</dbReference>
<name>A0A8S1MPS5_PARPR</name>
<protein>
    <recommendedName>
        <fullName evidence="5">RING-type domain-containing protein</fullName>
    </recommendedName>
</protein>
<dbReference type="InterPro" id="IPR053238">
    <property type="entry name" value="RING-H2_zinc_finger"/>
</dbReference>
<feature type="domain" description="RING-type" evidence="5">
    <location>
        <begin position="45"/>
        <end position="87"/>
    </location>
</feature>
<dbReference type="PANTHER" id="PTHR14155">
    <property type="entry name" value="RING FINGER DOMAIN-CONTAINING"/>
    <property type="match status" value="1"/>
</dbReference>
<proteinExistence type="predicted"/>
<evidence type="ECO:0000256" key="4">
    <source>
        <dbReference type="PROSITE-ProRule" id="PRU00175"/>
    </source>
</evidence>
<keyword evidence="2 4" id="KW-0863">Zinc-finger</keyword>
<keyword evidence="1" id="KW-0479">Metal-binding</keyword>
<dbReference type="InterPro" id="IPR001841">
    <property type="entry name" value="Znf_RING"/>
</dbReference>
<evidence type="ECO:0000259" key="5">
    <source>
        <dbReference type="PROSITE" id="PS50089"/>
    </source>
</evidence>
<gene>
    <name evidence="6" type="ORF">PPRIM_AZ9-3.1.T0610050</name>
</gene>
<reference evidence="6" key="1">
    <citation type="submission" date="2021-01" db="EMBL/GenBank/DDBJ databases">
        <authorList>
            <consortium name="Genoscope - CEA"/>
            <person name="William W."/>
        </authorList>
    </citation>
    <scope>NUCLEOTIDE SEQUENCE</scope>
</reference>
<evidence type="ECO:0000313" key="6">
    <source>
        <dbReference type="EMBL" id="CAD8078956.1"/>
    </source>
</evidence>
<keyword evidence="3" id="KW-0862">Zinc</keyword>
<dbReference type="EMBL" id="CAJJDM010000062">
    <property type="protein sequence ID" value="CAD8078956.1"/>
    <property type="molecule type" value="Genomic_DNA"/>
</dbReference>
<accession>A0A8S1MPS5</accession>
<comment type="caution">
    <text evidence="6">The sequence shown here is derived from an EMBL/GenBank/DDBJ whole genome shotgun (WGS) entry which is preliminary data.</text>
</comment>
<sequence>MRNGLQKQESDRNYNTSKIIFPFDNIMIKKLRTQQFIIQDEKIECSICLKLIISNEIGSQIRGCKHTFHQICLQRWYNINNQCPLCRQQI</sequence>
<keyword evidence="7" id="KW-1185">Reference proteome</keyword>
<dbReference type="OMA" id="ASQIREC"/>
<evidence type="ECO:0000256" key="1">
    <source>
        <dbReference type="ARBA" id="ARBA00022723"/>
    </source>
</evidence>
<dbReference type="SMART" id="SM00184">
    <property type="entry name" value="RING"/>
    <property type="match status" value="1"/>
</dbReference>
<evidence type="ECO:0000256" key="3">
    <source>
        <dbReference type="ARBA" id="ARBA00022833"/>
    </source>
</evidence>
<organism evidence="6 7">
    <name type="scientific">Paramecium primaurelia</name>
    <dbReference type="NCBI Taxonomy" id="5886"/>
    <lineage>
        <taxon>Eukaryota</taxon>
        <taxon>Sar</taxon>
        <taxon>Alveolata</taxon>
        <taxon>Ciliophora</taxon>
        <taxon>Intramacronucleata</taxon>
        <taxon>Oligohymenophorea</taxon>
        <taxon>Peniculida</taxon>
        <taxon>Parameciidae</taxon>
        <taxon>Paramecium</taxon>
    </lineage>
</organism>